<keyword evidence="1 2" id="KW-0732">Signal</keyword>
<dbReference type="AlphaFoldDB" id="J4GD08"/>
<proteinExistence type="predicted"/>
<dbReference type="RefSeq" id="XP_012184056.1">
    <property type="nucleotide sequence ID" value="XM_012328666.1"/>
</dbReference>
<organism evidence="4 5">
    <name type="scientific">Fibroporia radiculosa</name>
    <dbReference type="NCBI Taxonomy" id="599839"/>
    <lineage>
        <taxon>Eukaryota</taxon>
        <taxon>Fungi</taxon>
        <taxon>Dikarya</taxon>
        <taxon>Basidiomycota</taxon>
        <taxon>Agaricomycotina</taxon>
        <taxon>Agaricomycetes</taxon>
        <taxon>Polyporales</taxon>
        <taxon>Fibroporiaceae</taxon>
        <taxon>Fibroporia</taxon>
    </lineage>
</organism>
<protein>
    <recommendedName>
        <fullName evidence="3">Yeast cell wall synthesis Kre9/Knh1-like N-terminal domain-containing protein</fullName>
    </recommendedName>
</protein>
<accession>J4GD08</accession>
<sequence>MLFTLSIISTIVSLASALILDTPSSQWYSGEEVTVTWQEQPTGDPVFTLVLASSVTHIGLAIAGDVAPALGSLAITVPDVQPGSYVLEAVNVTNDSDIYAETASFDIL</sequence>
<dbReference type="InterPro" id="IPR018466">
    <property type="entry name" value="Kre9/Knh1-like_N"/>
</dbReference>
<gene>
    <name evidence="4" type="ORF">FIBRA_06964</name>
</gene>
<dbReference type="OrthoDB" id="5420143at2759"/>
<dbReference type="Proteomes" id="UP000006352">
    <property type="component" value="Unassembled WGS sequence"/>
</dbReference>
<evidence type="ECO:0000256" key="2">
    <source>
        <dbReference type="SAM" id="SignalP"/>
    </source>
</evidence>
<dbReference type="InParanoid" id="J4GD08"/>
<dbReference type="HOGENOM" id="CLU_160177_0_0_1"/>
<feature type="domain" description="Yeast cell wall synthesis Kre9/Knh1-like N-terminal" evidence="3">
    <location>
        <begin position="24"/>
        <end position="107"/>
    </location>
</feature>
<feature type="signal peptide" evidence="2">
    <location>
        <begin position="1"/>
        <end position="17"/>
    </location>
</feature>
<evidence type="ECO:0000259" key="3">
    <source>
        <dbReference type="Pfam" id="PF10342"/>
    </source>
</evidence>
<feature type="chain" id="PRO_5003778927" description="Yeast cell wall synthesis Kre9/Knh1-like N-terminal domain-containing protein" evidence="2">
    <location>
        <begin position="18"/>
        <end position="108"/>
    </location>
</feature>
<dbReference type="Pfam" id="PF10342">
    <property type="entry name" value="Kre9_KNH"/>
    <property type="match status" value="1"/>
</dbReference>
<reference evidence="4 5" key="1">
    <citation type="journal article" date="2012" name="Appl. Environ. Microbiol.">
        <title>Short-read sequencing for genomic analysis of the brown rot fungus Fibroporia radiculosa.</title>
        <authorList>
            <person name="Tang J.D."/>
            <person name="Perkins A.D."/>
            <person name="Sonstegard T.S."/>
            <person name="Schroeder S.G."/>
            <person name="Burgess S.C."/>
            <person name="Diehl S.V."/>
        </authorList>
    </citation>
    <scope>NUCLEOTIDE SEQUENCE [LARGE SCALE GENOMIC DNA]</scope>
    <source>
        <strain evidence="4 5">TFFH 294</strain>
    </source>
</reference>
<dbReference type="EMBL" id="HE797167">
    <property type="protein sequence ID" value="CCM04773.1"/>
    <property type="molecule type" value="Genomic_DNA"/>
</dbReference>
<dbReference type="GeneID" id="24099684"/>
<dbReference type="STRING" id="599839.J4GD08"/>
<evidence type="ECO:0000256" key="1">
    <source>
        <dbReference type="ARBA" id="ARBA00022729"/>
    </source>
</evidence>
<evidence type="ECO:0000313" key="5">
    <source>
        <dbReference type="Proteomes" id="UP000006352"/>
    </source>
</evidence>
<keyword evidence="5" id="KW-1185">Reference proteome</keyword>
<evidence type="ECO:0000313" key="4">
    <source>
        <dbReference type="EMBL" id="CCM04773.1"/>
    </source>
</evidence>
<name>J4GD08_9APHY</name>